<comment type="caution">
    <text evidence="5">The sequence shown here is derived from an EMBL/GenBank/DDBJ whole genome shotgun (WGS) entry which is preliminary data.</text>
</comment>
<accession>A0A7J6ASC6</accession>
<gene>
    <name evidence="5" type="ORF">AMELA_G00097660</name>
</gene>
<protein>
    <recommendedName>
        <fullName evidence="4">CRC domain-containing protein</fullName>
    </recommendedName>
</protein>
<dbReference type="InterPro" id="IPR028307">
    <property type="entry name" value="Lin-54_fam"/>
</dbReference>
<dbReference type="PANTHER" id="PTHR12446:SF34">
    <property type="entry name" value="PROTEIN LIN-54 HOMOLOG"/>
    <property type="match status" value="1"/>
</dbReference>
<proteinExistence type="inferred from homology"/>
<comment type="subcellular location">
    <subcellularLocation>
        <location evidence="1">Nucleus</location>
    </subcellularLocation>
</comment>
<evidence type="ECO:0000256" key="2">
    <source>
        <dbReference type="ARBA" id="ARBA00007267"/>
    </source>
</evidence>
<dbReference type="InterPro" id="IPR028126">
    <property type="entry name" value="Spexin"/>
</dbReference>
<dbReference type="GO" id="GO:0005184">
    <property type="term" value="F:neuropeptide hormone activity"/>
    <property type="evidence" value="ECO:0007669"/>
    <property type="project" value="InterPro"/>
</dbReference>
<reference evidence="5 6" key="1">
    <citation type="submission" date="2020-02" db="EMBL/GenBank/DDBJ databases">
        <title>A chromosome-scale genome assembly of the black bullhead catfish (Ameiurus melas).</title>
        <authorList>
            <person name="Wen M."/>
            <person name="Zham M."/>
            <person name="Cabau C."/>
            <person name="Klopp C."/>
            <person name="Donnadieu C."/>
            <person name="Roques C."/>
            <person name="Bouchez O."/>
            <person name="Lampietro C."/>
            <person name="Jouanno E."/>
            <person name="Herpin A."/>
            <person name="Louis A."/>
            <person name="Berthelot C."/>
            <person name="Parey E."/>
            <person name="Roest-Crollius H."/>
            <person name="Braasch I."/>
            <person name="Postlethwait J."/>
            <person name="Robinson-Rechavi M."/>
            <person name="Echchiki A."/>
            <person name="Begum T."/>
            <person name="Montfort J."/>
            <person name="Schartl M."/>
            <person name="Bobe J."/>
            <person name="Guiguen Y."/>
        </authorList>
    </citation>
    <scope>NUCLEOTIDE SEQUENCE [LARGE SCALE GENOMIC DNA]</scope>
    <source>
        <strain evidence="5">M_S1</strain>
        <tissue evidence="5">Blood</tissue>
    </source>
</reference>
<dbReference type="GO" id="GO:0006355">
    <property type="term" value="P:regulation of DNA-templated transcription"/>
    <property type="evidence" value="ECO:0007669"/>
    <property type="project" value="TreeGrafter"/>
</dbReference>
<dbReference type="GO" id="GO:0005634">
    <property type="term" value="C:nucleus"/>
    <property type="evidence" value="ECO:0007669"/>
    <property type="project" value="UniProtKB-SubCell"/>
</dbReference>
<keyword evidence="6" id="KW-1185">Reference proteome</keyword>
<comment type="similarity">
    <text evidence="2">Belongs to the lin-54 family.</text>
</comment>
<dbReference type="PANTHER" id="PTHR12446">
    <property type="entry name" value="TESMIN/TSO1-RELATED"/>
    <property type="match status" value="1"/>
</dbReference>
<sequence>MFLQSFTFSMDDENTFPGPVYSCGEDLIRSSVVPLSYTYTPFSIEIPNDCINISRPSSLHHQHIPPTQVTSEDQWACPSLWDHDFNTYCFSCPLCCDPSSTHLSQYPPVCYSDGLRLQASPHQFPGHMPSSHTWTPGGAVQYHASAELCDAVASVNSEDKQISTHESIRQHSQTDLGHSVQHTFYPVPPDIETVGQHKNLMRSFSEKSKKPCHCTKSQCLKLYCDCFANGQMCSDCDCINCCNNMDHATDRHKAIKTCLDRNPWAFRSKMKNSSSVEGDAKGNHTQGCNCKSSGCLKNYCECYKAKIMCSSLCRCVSCSNYSWSKVKESAVETSSHPDYSSTHHRTKSSVSCITDAVVEATCSCLLAQAEQAEKEGLSEVQAEQATLEEFGYCIAQITTQPDTSHTTTPHRNNTMPRIWVLWTCSVLLVILFTESHCVQKTTLTKNWGPQSMLYLKGKYGRRYIPDSDGDFYKSALKSLYVVVRDFEKMKSVQAGRRLTRLFTAENLLIRYTE</sequence>
<dbReference type="Pfam" id="PF03638">
    <property type="entry name" value="TCR"/>
    <property type="match status" value="2"/>
</dbReference>
<keyword evidence="3" id="KW-0539">Nucleus</keyword>
<dbReference type="EMBL" id="JAAGNN010000008">
    <property type="protein sequence ID" value="KAF4085674.1"/>
    <property type="molecule type" value="Genomic_DNA"/>
</dbReference>
<evidence type="ECO:0000256" key="3">
    <source>
        <dbReference type="ARBA" id="ARBA00023242"/>
    </source>
</evidence>
<name>A0A7J6ASC6_AMEME</name>
<dbReference type="InterPro" id="IPR033467">
    <property type="entry name" value="Tesmin/TSO1-like_CXC"/>
</dbReference>
<evidence type="ECO:0000256" key="1">
    <source>
        <dbReference type="ARBA" id="ARBA00004123"/>
    </source>
</evidence>
<dbReference type="SMART" id="SM01114">
    <property type="entry name" value="CXC"/>
    <property type="match status" value="2"/>
</dbReference>
<dbReference type="PROSITE" id="PS51634">
    <property type="entry name" value="CRC"/>
    <property type="match status" value="1"/>
</dbReference>
<dbReference type="Proteomes" id="UP000593565">
    <property type="component" value="Unassembled WGS sequence"/>
</dbReference>
<dbReference type="AlphaFoldDB" id="A0A7J6ASC6"/>
<evidence type="ECO:0000259" key="4">
    <source>
        <dbReference type="PROSITE" id="PS51634"/>
    </source>
</evidence>
<organism evidence="5 6">
    <name type="scientific">Ameiurus melas</name>
    <name type="common">Black bullhead</name>
    <name type="synonym">Silurus melas</name>
    <dbReference type="NCBI Taxonomy" id="219545"/>
    <lineage>
        <taxon>Eukaryota</taxon>
        <taxon>Metazoa</taxon>
        <taxon>Chordata</taxon>
        <taxon>Craniata</taxon>
        <taxon>Vertebrata</taxon>
        <taxon>Euteleostomi</taxon>
        <taxon>Actinopterygii</taxon>
        <taxon>Neopterygii</taxon>
        <taxon>Teleostei</taxon>
        <taxon>Ostariophysi</taxon>
        <taxon>Siluriformes</taxon>
        <taxon>Ictaluridae</taxon>
        <taxon>Ameiurus</taxon>
    </lineage>
</organism>
<dbReference type="Pfam" id="PF15171">
    <property type="entry name" value="Spexin"/>
    <property type="match status" value="1"/>
</dbReference>
<feature type="domain" description="CRC" evidence="4">
    <location>
        <begin position="208"/>
        <end position="323"/>
    </location>
</feature>
<evidence type="ECO:0000313" key="6">
    <source>
        <dbReference type="Proteomes" id="UP000593565"/>
    </source>
</evidence>
<evidence type="ECO:0000313" key="5">
    <source>
        <dbReference type="EMBL" id="KAF4085674.1"/>
    </source>
</evidence>
<dbReference type="InterPro" id="IPR005172">
    <property type="entry name" value="CRC"/>
</dbReference>